<evidence type="ECO:0008006" key="11">
    <source>
        <dbReference type="Google" id="ProtNLM"/>
    </source>
</evidence>
<feature type="transmembrane region" description="Helical" evidence="6">
    <location>
        <begin position="473"/>
        <end position="491"/>
    </location>
</feature>
<feature type="domain" description="DUF4131" evidence="8">
    <location>
        <begin position="34"/>
        <end position="189"/>
    </location>
</feature>
<reference evidence="10" key="1">
    <citation type="submission" date="2017-09" db="EMBL/GenBank/DDBJ databases">
        <title>Depth-based differentiation of microbial function through sediment-hosted aquifers and enrichment of novel symbionts in the deep terrestrial subsurface.</title>
        <authorList>
            <person name="Probst A.J."/>
            <person name="Ladd B."/>
            <person name="Jarett J.K."/>
            <person name="Geller-Mcgrath D.E."/>
            <person name="Sieber C.M.K."/>
            <person name="Emerson J.B."/>
            <person name="Anantharaman K."/>
            <person name="Thomas B.C."/>
            <person name="Malmstrom R."/>
            <person name="Stieglmeier M."/>
            <person name="Klingl A."/>
            <person name="Woyke T."/>
            <person name="Ryan C.M."/>
            <person name="Banfield J.F."/>
        </authorList>
    </citation>
    <scope>NUCLEOTIDE SEQUENCE [LARGE SCALE GENOMIC DNA]</scope>
</reference>
<comment type="subcellular location">
    <subcellularLocation>
        <location evidence="1">Cell membrane</location>
        <topology evidence="1">Multi-pass membrane protein</topology>
    </subcellularLocation>
</comment>
<evidence type="ECO:0000259" key="7">
    <source>
        <dbReference type="Pfam" id="PF03772"/>
    </source>
</evidence>
<dbReference type="InterPro" id="IPR052159">
    <property type="entry name" value="Competence_DNA_uptake"/>
</dbReference>
<feature type="transmembrane region" description="Helical" evidence="6">
    <location>
        <begin position="31"/>
        <end position="49"/>
    </location>
</feature>
<keyword evidence="2" id="KW-1003">Cell membrane</keyword>
<feature type="transmembrane region" description="Helical" evidence="6">
    <location>
        <begin position="402"/>
        <end position="422"/>
    </location>
</feature>
<dbReference type="AlphaFoldDB" id="A0A2M8LCX7"/>
<dbReference type="NCBIfam" id="TIGR00360">
    <property type="entry name" value="ComEC_N-term"/>
    <property type="match status" value="1"/>
</dbReference>
<evidence type="ECO:0000256" key="2">
    <source>
        <dbReference type="ARBA" id="ARBA00022475"/>
    </source>
</evidence>
<sequence length="507" mass="56470">MYVKQVFLYIVTLSFFLGVFIASVLSLSVYLQYLFFIIGGVFIIVSFMLRDDKGVLFSKRVCILGLVIMFTSIGMLRVDLNDKIDELSQYHGEKIEYRGIVSSLPDTKDTTERFIVHISKASDSIVSEDILVISNRYPEYKYGDEIVFTGILKLPENFETYSGGPIFDYISYLYKDGVRYIMYRPKIEKVGENMGNPIVAGLYSLKRTFSDSVERVVSEPESSLLLGLLIGDKASLGKDILDDFRRAGLSHIIVLSGYNVTIVADNLMKAFSYVSVSASPFLGAISIIFFALMTGASATTVRASVMALLLILSKRVSRRYDVSRALIFAAFLMVLHNPRILLFDVSFQLSVIATVAIIYVAPIIRSRITWITERFALRDVIATTIGTQILVLPYILHVMGTLSLVSIVSNILVLPVVPLAMFSGFVTGVIGFISPLVAVPLAWISDIVLGYIIEVTHLSASLPFASLNLSLPLSVTVVMYLLFTVFLFRIYKKRPVDTTGRPLISIW</sequence>
<evidence type="ECO:0000313" key="9">
    <source>
        <dbReference type="EMBL" id="PJE74479.1"/>
    </source>
</evidence>
<keyword evidence="3 6" id="KW-0812">Transmembrane</keyword>
<feature type="transmembrane region" description="Helical" evidence="6">
    <location>
        <begin position="429"/>
        <end position="453"/>
    </location>
</feature>
<dbReference type="Pfam" id="PF03772">
    <property type="entry name" value="Competence"/>
    <property type="match status" value="1"/>
</dbReference>
<feature type="transmembrane region" description="Helical" evidence="6">
    <location>
        <begin position="7"/>
        <end position="25"/>
    </location>
</feature>
<name>A0A2M8LCX7_9BACT</name>
<dbReference type="Pfam" id="PF13567">
    <property type="entry name" value="DUF4131"/>
    <property type="match status" value="1"/>
</dbReference>
<dbReference type="Proteomes" id="UP000228700">
    <property type="component" value="Unassembled WGS sequence"/>
</dbReference>
<feature type="transmembrane region" description="Helical" evidence="6">
    <location>
        <begin position="347"/>
        <end position="364"/>
    </location>
</feature>
<dbReference type="InterPro" id="IPR004477">
    <property type="entry name" value="ComEC_N"/>
</dbReference>
<proteinExistence type="predicted"/>
<dbReference type="InterPro" id="IPR025405">
    <property type="entry name" value="DUF4131"/>
</dbReference>
<evidence type="ECO:0000256" key="4">
    <source>
        <dbReference type="ARBA" id="ARBA00022989"/>
    </source>
</evidence>
<gene>
    <name evidence="9" type="ORF">COV01_00370</name>
</gene>
<feature type="transmembrane region" description="Helical" evidence="6">
    <location>
        <begin position="376"/>
        <end position="396"/>
    </location>
</feature>
<feature type="transmembrane region" description="Helical" evidence="6">
    <location>
        <begin position="281"/>
        <end position="312"/>
    </location>
</feature>
<evidence type="ECO:0000313" key="10">
    <source>
        <dbReference type="Proteomes" id="UP000228700"/>
    </source>
</evidence>
<accession>A0A2M8LCX7</accession>
<evidence type="ECO:0000256" key="1">
    <source>
        <dbReference type="ARBA" id="ARBA00004651"/>
    </source>
</evidence>
<comment type="caution">
    <text evidence="9">The sequence shown here is derived from an EMBL/GenBank/DDBJ whole genome shotgun (WGS) entry which is preliminary data.</text>
</comment>
<evidence type="ECO:0000259" key="8">
    <source>
        <dbReference type="Pfam" id="PF13567"/>
    </source>
</evidence>
<keyword evidence="4 6" id="KW-1133">Transmembrane helix</keyword>
<protein>
    <recommendedName>
        <fullName evidence="11">ComEC/Rec2-related protein domain-containing protein</fullName>
    </recommendedName>
</protein>
<organism evidence="9 10">
    <name type="scientific">Candidatus Taylorbacteria bacterium CG10_big_fil_rev_8_21_14_0_10_41_48</name>
    <dbReference type="NCBI Taxonomy" id="1975024"/>
    <lineage>
        <taxon>Bacteria</taxon>
        <taxon>Candidatus Tayloriibacteriota</taxon>
    </lineage>
</organism>
<feature type="domain" description="ComEC/Rec2-related protein" evidence="7">
    <location>
        <begin position="228"/>
        <end position="489"/>
    </location>
</feature>
<evidence type="ECO:0000256" key="5">
    <source>
        <dbReference type="ARBA" id="ARBA00023136"/>
    </source>
</evidence>
<dbReference type="PANTHER" id="PTHR30619:SF7">
    <property type="entry name" value="BETA-LACTAMASE DOMAIN PROTEIN"/>
    <property type="match status" value="1"/>
</dbReference>
<keyword evidence="5 6" id="KW-0472">Membrane</keyword>
<feature type="transmembrane region" description="Helical" evidence="6">
    <location>
        <begin position="61"/>
        <end position="78"/>
    </location>
</feature>
<dbReference type="GO" id="GO:0005886">
    <property type="term" value="C:plasma membrane"/>
    <property type="evidence" value="ECO:0007669"/>
    <property type="project" value="UniProtKB-SubCell"/>
</dbReference>
<evidence type="ECO:0000256" key="3">
    <source>
        <dbReference type="ARBA" id="ARBA00022692"/>
    </source>
</evidence>
<evidence type="ECO:0000256" key="6">
    <source>
        <dbReference type="SAM" id="Phobius"/>
    </source>
</evidence>
<dbReference type="EMBL" id="PFEQ01000001">
    <property type="protein sequence ID" value="PJE74479.1"/>
    <property type="molecule type" value="Genomic_DNA"/>
</dbReference>
<dbReference type="PANTHER" id="PTHR30619">
    <property type="entry name" value="DNA INTERNALIZATION/COMPETENCE PROTEIN COMEC/REC2"/>
    <property type="match status" value="1"/>
</dbReference>